<protein>
    <recommendedName>
        <fullName evidence="3">F-box associated domain-containing protein</fullName>
    </recommendedName>
</protein>
<evidence type="ECO:0000313" key="1">
    <source>
        <dbReference type="EMBL" id="CAI8604998.1"/>
    </source>
</evidence>
<organism evidence="1 2">
    <name type="scientific">Vicia faba</name>
    <name type="common">Broad bean</name>
    <name type="synonym">Faba vulgaris</name>
    <dbReference type="NCBI Taxonomy" id="3906"/>
    <lineage>
        <taxon>Eukaryota</taxon>
        <taxon>Viridiplantae</taxon>
        <taxon>Streptophyta</taxon>
        <taxon>Embryophyta</taxon>
        <taxon>Tracheophyta</taxon>
        <taxon>Spermatophyta</taxon>
        <taxon>Magnoliopsida</taxon>
        <taxon>eudicotyledons</taxon>
        <taxon>Gunneridae</taxon>
        <taxon>Pentapetalae</taxon>
        <taxon>rosids</taxon>
        <taxon>fabids</taxon>
        <taxon>Fabales</taxon>
        <taxon>Fabaceae</taxon>
        <taxon>Papilionoideae</taxon>
        <taxon>50 kb inversion clade</taxon>
        <taxon>NPAAA clade</taxon>
        <taxon>Hologalegina</taxon>
        <taxon>IRL clade</taxon>
        <taxon>Fabeae</taxon>
        <taxon>Vicia</taxon>
    </lineage>
</organism>
<keyword evidence="2" id="KW-1185">Reference proteome</keyword>
<proteinExistence type="predicted"/>
<name>A0AAV1A5V4_VICFA</name>
<reference evidence="1 2" key="1">
    <citation type="submission" date="2023-01" db="EMBL/GenBank/DDBJ databases">
        <authorList>
            <person name="Kreplak J."/>
        </authorList>
    </citation>
    <scope>NUCLEOTIDE SEQUENCE [LARGE SCALE GENOMIC DNA]</scope>
</reference>
<accession>A0AAV1A5V4</accession>
<dbReference type="Proteomes" id="UP001157006">
    <property type="component" value="Chromosome 3"/>
</dbReference>
<evidence type="ECO:0000313" key="2">
    <source>
        <dbReference type="Proteomes" id="UP001157006"/>
    </source>
</evidence>
<dbReference type="AlphaFoldDB" id="A0AAV1A5V4"/>
<sequence>MSKTIELAHWIYPLSFAGFEVYVDGACHWLIWNTNIEEHIKLTLLSFDLSDEAFITTPIGEEFWTSYTYNRRLVVLNGSIALISNYDDDIVFHISILGELGVTESWIKLYIYGPFPSLEWPHLDLGRRDISSLKKQMVN</sequence>
<evidence type="ECO:0008006" key="3">
    <source>
        <dbReference type="Google" id="ProtNLM"/>
    </source>
</evidence>
<gene>
    <name evidence="1" type="ORF">VFH_III161160</name>
</gene>
<dbReference type="EMBL" id="OX451738">
    <property type="protein sequence ID" value="CAI8604998.1"/>
    <property type="molecule type" value="Genomic_DNA"/>
</dbReference>